<comment type="function">
    <text evidence="2">Plays an important role in DNA replication, recombination and repair. Binds to ssDNA and to an array of partner proteins to recruit them to their sites of action during DNA metabolism.</text>
</comment>
<proteinExistence type="inferred from homology"/>
<evidence type="ECO:0000256" key="1">
    <source>
        <dbReference type="ARBA" id="ARBA00023125"/>
    </source>
</evidence>
<evidence type="ECO:0000256" key="3">
    <source>
        <dbReference type="PIRNR" id="PIRNR002070"/>
    </source>
</evidence>
<dbReference type="HAMAP" id="MF_00984">
    <property type="entry name" value="SSB"/>
    <property type="match status" value="1"/>
</dbReference>
<feature type="compositionally biased region" description="Polar residues" evidence="4">
    <location>
        <begin position="114"/>
        <end position="126"/>
    </location>
</feature>
<name>A0A521CE63_SACCC</name>
<keyword evidence="2" id="KW-0234">DNA repair</keyword>
<dbReference type="Gene3D" id="2.40.50.140">
    <property type="entry name" value="Nucleic acid-binding proteins"/>
    <property type="match status" value="1"/>
</dbReference>
<dbReference type="SUPFAM" id="SSF50249">
    <property type="entry name" value="Nucleic acid-binding proteins"/>
    <property type="match status" value="1"/>
</dbReference>
<accession>A0A521CE63</accession>
<dbReference type="PANTHER" id="PTHR10302:SF27">
    <property type="entry name" value="SINGLE-STRANDED DNA-BINDING PROTEIN"/>
    <property type="match status" value="1"/>
</dbReference>
<dbReference type="InterPro" id="IPR011344">
    <property type="entry name" value="ssDNA-bd"/>
</dbReference>
<keyword evidence="1 2" id="KW-0238">DNA-binding</keyword>
<sequence length="164" mass="18092">MSVNKVILVGNVGKDPEVRYFENDRAVANFPLATTERGFTTSSGQQIPERTEWHNLAVWGGLAKVVESYVKKGTQLYIEGKLRTRSWDDKDGNKRYTTEVIVENLQMLGRKSDNPSSTGQAANTGTSAAPQNQQPVSSPPQQSPTQYSNNDSNEGSPEEDDLPF</sequence>
<dbReference type="GO" id="GO:0006260">
    <property type="term" value="P:DNA replication"/>
    <property type="evidence" value="ECO:0007669"/>
    <property type="project" value="UniProtKB-UniRule"/>
</dbReference>
<comment type="subunit">
    <text evidence="2">Homotetramer.</text>
</comment>
<evidence type="ECO:0000256" key="4">
    <source>
        <dbReference type="SAM" id="MobiDB-lite"/>
    </source>
</evidence>
<protein>
    <recommendedName>
        <fullName evidence="2 3">Single-stranded DNA-binding protein</fullName>
        <shortName evidence="2">SSB</shortName>
    </recommendedName>
</protein>
<evidence type="ECO:0000313" key="5">
    <source>
        <dbReference type="EMBL" id="SMO57734.1"/>
    </source>
</evidence>
<dbReference type="CDD" id="cd04496">
    <property type="entry name" value="SSB_OBF"/>
    <property type="match status" value="1"/>
</dbReference>
<dbReference type="GO" id="GO:0006281">
    <property type="term" value="P:DNA repair"/>
    <property type="evidence" value="ECO:0007669"/>
    <property type="project" value="UniProtKB-UniRule"/>
</dbReference>
<dbReference type="GO" id="GO:0009295">
    <property type="term" value="C:nucleoid"/>
    <property type="evidence" value="ECO:0007669"/>
    <property type="project" value="TreeGrafter"/>
</dbReference>
<dbReference type="AlphaFoldDB" id="A0A521CE63"/>
<keyword evidence="2" id="KW-0233">DNA recombination</keyword>
<dbReference type="Proteomes" id="UP000319040">
    <property type="component" value="Unassembled WGS sequence"/>
</dbReference>
<feature type="compositionally biased region" description="Low complexity" evidence="4">
    <location>
        <begin position="127"/>
        <end position="136"/>
    </location>
</feature>
<dbReference type="Pfam" id="PF00436">
    <property type="entry name" value="SSB"/>
    <property type="match status" value="1"/>
</dbReference>
<comment type="caution">
    <text evidence="2">Lacks conserved residue(s) required for the propagation of feature annotation.</text>
</comment>
<evidence type="ECO:0000313" key="6">
    <source>
        <dbReference type="Proteomes" id="UP000319040"/>
    </source>
</evidence>
<dbReference type="PIRSF" id="PIRSF002070">
    <property type="entry name" value="SSB"/>
    <property type="match status" value="1"/>
</dbReference>
<dbReference type="RefSeq" id="WP_142532763.1">
    <property type="nucleotide sequence ID" value="NZ_FXTB01000003.1"/>
</dbReference>
<organism evidence="5 6">
    <name type="scientific">Saccharicrinis carchari</name>
    <dbReference type="NCBI Taxonomy" id="1168039"/>
    <lineage>
        <taxon>Bacteria</taxon>
        <taxon>Pseudomonadati</taxon>
        <taxon>Bacteroidota</taxon>
        <taxon>Bacteroidia</taxon>
        <taxon>Marinilabiliales</taxon>
        <taxon>Marinilabiliaceae</taxon>
        <taxon>Saccharicrinis</taxon>
    </lineage>
</organism>
<feature type="short sequence motif" description="Important for interaction with partner proteins" evidence="2">
    <location>
        <begin position="159"/>
        <end position="164"/>
    </location>
</feature>
<dbReference type="InterPro" id="IPR000424">
    <property type="entry name" value="Primosome_PriB/ssb"/>
</dbReference>
<gene>
    <name evidence="5" type="ORF">SAMN06265379_10336</name>
</gene>
<dbReference type="EMBL" id="FXTB01000003">
    <property type="protein sequence ID" value="SMO57734.1"/>
    <property type="molecule type" value="Genomic_DNA"/>
</dbReference>
<dbReference type="PANTHER" id="PTHR10302">
    <property type="entry name" value="SINGLE-STRANDED DNA-BINDING PROTEIN"/>
    <property type="match status" value="1"/>
</dbReference>
<keyword evidence="2" id="KW-0235">DNA replication</keyword>
<dbReference type="GO" id="GO:0003697">
    <property type="term" value="F:single-stranded DNA binding"/>
    <property type="evidence" value="ECO:0007669"/>
    <property type="project" value="UniProtKB-UniRule"/>
</dbReference>
<keyword evidence="2" id="KW-0227">DNA damage</keyword>
<dbReference type="NCBIfam" id="TIGR00621">
    <property type="entry name" value="ssb"/>
    <property type="match status" value="1"/>
</dbReference>
<dbReference type="InterPro" id="IPR012340">
    <property type="entry name" value="NA-bd_OB-fold"/>
</dbReference>
<dbReference type="OrthoDB" id="9809878at2"/>
<evidence type="ECO:0000256" key="2">
    <source>
        <dbReference type="HAMAP-Rule" id="MF_00984"/>
    </source>
</evidence>
<dbReference type="PROSITE" id="PS50935">
    <property type="entry name" value="SSB"/>
    <property type="match status" value="1"/>
</dbReference>
<keyword evidence="6" id="KW-1185">Reference proteome</keyword>
<reference evidence="5 6" key="1">
    <citation type="submission" date="2017-05" db="EMBL/GenBank/DDBJ databases">
        <authorList>
            <person name="Varghese N."/>
            <person name="Submissions S."/>
        </authorList>
    </citation>
    <scope>NUCLEOTIDE SEQUENCE [LARGE SCALE GENOMIC DNA]</scope>
    <source>
        <strain evidence="5 6">DSM 27040</strain>
    </source>
</reference>
<dbReference type="GO" id="GO:0006310">
    <property type="term" value="P:DNA recombination"/>
    <property type="evidence" value="ECO:0007669"/>
    <property type="project" value="UniProtKB-UniRule"/>
</dbReference>
<feature type="region of interest" description="Disordered" evidence="4">
    <location>
        <begin position="106"/>
        <end position="164"/>
    </location>
</feature>